<proteinExistence type="predicted"/>
<evidence type="ECO:0000313" key="2">
    <source>
        <dbReference type="EMBL" id="KAK2092122.1"/>
    </source>
</evidence>
<protein>
    <submittedName>
        <fullName evidence="2">Uncharacterized protein</fullName>
    </submittedName>
</protein>
<keyword evidence="3" id="KW-1185">Reference proteome</keyword>
<feature type="non-terminal residue" evidence="2">
    <location>
        <position position="1"/>
    </location>
</feature>
<dbReference type="EMBL" id="JASSZA010000015">
    <property type="protein sequence ID" value="KAK2092122.1"/>
    <property type="molecule type" value="Genomic_DNA"/>
</dbReference>
<name>A0ABQ9U6Y8_SAGOE</name>
<sequence length="53" mass="5724">CWRVRNRPRAQVPATDAPRPRPRHPCGLSPAPDLHPQRPSCLPTPVLPGLAGG</sequence>
<feature type="region of interest" description="Disordered" evidence="1">
    <location>
        <begin position="1"/>
        <end position="53"/>
    </location>
</feature>
<accession>A0ABQ9U6Y8</accession>
<reference evidence="2 3" key="1">
    <citation type="submission" date="2023-05" db="EMBL/GenBank/DDBJ databases">
        <title>B98-5 Cell Line De Novo Hybrid Assembly: An Optical Mapping Approach.</title>
        <authorList>
            <person name="Kananen K."/>
            <person name="Auerbach J.A."/>
            <person name="Kautto E."/>
            <person name="Blachly J.S."/>
        </authorList>
    </citation>
    <scope>NUCLEOTIDE SEQUENCE [LARGE SCALE GENOMIC DNA]</scope>
    <source>
        <strain evidence="2">B95-8</strain>
        <tissue evidence="2">Cell line</tissue>
    </source>
</reference>
<dbReference type="Proteomes" id="UP001266305">
    <property type="component" value="Unassembled WGS sequence"/>
</dbReference>
<organism evidence="2 3">
    <name type="scientific">Saguinus oedipus</name>
    <name type="common">Cotton-top tamarin</name>
    <name type="synonym">Oedipomidas oedipus</name>
    <dbReference type="NCBI Taxonomy" id="9490"/>
    <lineage>
        <taxon>Eukaryota</taxon>
        <taxon>Metazoa</taxon>
        <taxon>Chordata</taxon>
        <taxon>Craniata</taxon>
        <taxon>Vertebrata</taxon>
        <taxon>Euteleostomi</taxon>
        <taxon>Mammalia</taxon>
        <taxon>Eutheria</taxon>
        <taxon>Euarchontoglires</taxon>
        <taxon>Primates</taxon>
        <taxon>Haplorrhini</taxon>
        <taxon>Platyrrhini</taxon>
        <taxon>Cebidae</taxon>
        <taxon>Callitrichinae</taxon>
        <taxon>Saguinus</taxon>
    </lineage>
</organism>
<comment type="caution">
    <text evidence="2">The sequence shown here is derived from an EMBL/GenBank/DDBJ whole genome shotgun (WGS) entry which is preliminary data.</text>
</comment>
<evidence type="ECO:0000313" key="3">
    <source>
        <dbReference type="Proteomes" id="UP001266305"/>
    </source>
</evidence>
<evidence type="ECO:0000256" key="1">
    <source>
        <dbReference type="SAM" id="MobiDB-lite"/>
    </source>
</evidence>
<feature type="non-terminal residue" evidence="2">
    <location>
        <position position="53"/>
    </location>
</feature>
<gene>
    <name evidence="2" type="ORF">P7K49_028650</name>
</gene>